<protein>
    <submittedName>
        <fullName evidence="4">TetR family transcriptional regulator</fullName>
    </submittedName>
</protein>
<keyword evidence="1 2" id="KW-0238">DNA-binding</keyword>
<dbReference type="AlphaFoldDB" id="A0A395JQK7"/>
<comment type="caution">
    <text evidence="4">The sequence shown here is derived from an EMBL/GenBank/DDBJ whole genome shotgun (WGS) entry which is preliminary data.</text>
</comment>
<dbReference type="GO" id="GO:0003677">
    <property type="term" value="F:DNA binding"/>
    <property type="evidence" value="ECO:0007669"/>
    <property type="project" value="UniProtKB-UniRule"/>
</dbReference>
<dbReference type="Gene3D" id="1.10.10.60">
    <property type="entry name" value="Homeodomain-like"/>
    <property type="match status" value="1"/>
</dbReference>
<dbReference type="PANTHER" id="PTHR43479:SF11">
    <property type="entry name" value="ACREF_ENVCD OPERON REPRESSOR-RELATED"/>
    <property type="match status" value="1"/>
</dbReference>
<dbReference type="FunCoup" id="A0A395JQK7">
    <property type="interactions" value="135"/>
</dbReference>
<dbReference type="RefSeq" id="WP_113952351.1">
    <property type="nucleotide sequence ID" value="NZ_QNRT01000001.1"/>
</dbReference>
<dbReference type="PANTHER" id="PTHR43479">
    <property type="entry name" value="ACREF/ENVCD OPERON REPRESSOR-RELATED"/>
    <property type="match status" value="1"/>
</dbReference>
<proteinExistence type="predicted"/>
<dbReference type="Proteomes" id="UP000253083">
    <property type="component" value="Unassembled WGS sequence"/>
</dbReference>
<evidence type="ECO:0000313" key="4">
    <source>
        <dbReference type="EMBL" id="RBP52726.1"/>
    </source>
</evidence>
<dbReference type="InterPro" id="IPR009057">
    <property type="entry name" value="Homeodomain-like_sf"/>
</dbReference>
<dbReference type="Pfam" id="PF00440">
    <property type="entry name" value="TetR_N"/>
    <property type="match status" value="1"/>
</dbReference>
<feature type="DNA-binding region" description="H-T-H motif" evidence="2">
    <location>
        <begin position="41"/>
        <end position="60"/>
    </location>
</feature>
<dbReference type="InterPro" id="IPR001647">
    <property type="entry name" value="HTH_TetR"/>
</dbReference>
<keyword evidence="5" id="KW-1185">Reference proteome</keyword>
<organism evidence="4 5">
    <name type="scientific">Arenicella xantha</name>
    <dbReference type="NCBI Taxonomy" id="644221"/>
    <lineage>
        <taxon>Bacteria</taxon>
        <taxon>Pseudomonadati</taxon>
        <taxon>Pseudomonadota</taxon>
        <taxon>Gammaproteobacteria</taxon>
        <taxon>Arenicellales</taxon>
        <taxon>Arenicellaceae</taxon>
        <taxon>Arenicella</taxon>
    </lineage>
</organism>
<dbReference type="EMBL" id="QNRT01000001">
    <property type="protein sequence ID" value="RBP52726.1"/>
    <property type="molecule type" value="Genomic_DNA"/>
</dbReference>
<dbReference type="PRINTS" id="PR00455">
    <property type="entry name" value="HTHTETR"/>
</dbReference>
<dbReference type="OrthoDB" id="63332at2"/>
<dbReference type="SUPFAM" id="SSF46689">
    <property type="entry name" value="Homeodomain-like"/>
    <property type="match status" value="1"/>
</dbReference>
<accession>A0A395JQK7</accession>
<dbReference type="InParanoid" id="A0A395JQK7"/>
<evidence type="ECO:0000313" key="5">
    <source>
        <dbReference type="Proteomes" id="UP000253083"/>
    </source>
</evidence>
<reference evidence="4 5" key="1">
    <citation type="submission" date="2018-06" db="EMBL/GenBank/DDBJ databases">
        <title>Genomic Encyclopedia of Type Strains, Phase IV (KMG-IV): sequencing the most valuable type-strain genomes for metagenomic binning, comparative biology and taxonomic classification.</title>
        <authorList>
            <person name="Goeker M."/>
        </authorList>
    </citation>
    <scope>NUCLEOTIDE SEQUENCE [LARGE SCALE GENOMIC DNA]</scope>
    <source>
        <strain evidence="4 5">DSM 24032</strain>
    </source>
</reference>
<dbReference type="InterPro" id="IPR036271">
    <property type="entry name" value="Tet_transcr_reg_TetR-rel_C_sf"/>
</dbReference>
<gene>
    <name evidence="4" type="ORF">DFR28_101108</name>
</gene>
<dbReference type="Pfam" id="PF17932">
    <property type="entry name" value="TetR_C_24"/>
    <property type="match status" value="1"/>
</dbReference>
<name>A0A395JQK7_9GAMM</name>
<evidence type="ECO:0000256" key="2">
    <source>
        <dbReference type="PROSITE-ProRule" id="PRU00335"/>
    </source>
</evidence>
<sequence length="205" mass="23220">MKSTSKTIETPVMSNKYAQKKVVAIEAAAQVFADKGFHGATTQDIAAVMGIKQGSLYYYFRSKEQALQEVCEYGFENYVAQMDKICARAQPFQATMQMIITSHLTNYRQKNNAMKVHNDQRLYLPKERRVLLKELGTKYRRLLESTISDGISSNALRADIDPHFVAYSIIGICNSWGAYLVRDEALDLFDTIEQCADLVLRGILN</sequence>
<dbReference type="InterPro" id="IPR050624">
    <property type="entry name" value="HTH-type_Tx_Regulator"/>
</dbReference>
<dbReference type="InterPro" id="IPR041490">
    <property type="entry name" value="KstR2_TetR_C"/>
</dbReference>
<evidence type="ECO:0000259" key="3">
    <source>
        <dbReference type="PROSITE" id="PS50977"/>
    </source>
</evidence>
<dbReference type="Gene3D" id="1.10.357.10">
    <property type="entry name" value="Tetracycline Repressor, domain 2"/>
    <property type="match status" value="1"/>
</dbReference>
<evidence type="ECO:0000256" key="1">
    <source>
        <dbReference type="ARBA" id="ARBA00023125"/>
    </source>
</evidence>
<dbReference type="PROSITE" id="PS50977">
    <property type="entry name" value="HTH_TETR_2"/>
    <property type="match status" value="1"/>
</dbReference>
<feature type="domain" description="HTH tetR-type" evidence="3">
    <location>
        <begin position="18"/>
        <end position="78"/>
    </location>
</feature>
<dbReference type="SUPFAM" id="SSF48498">
    <property type="entry name" value="Tetracyclin repressor-like, C-terminal domain"/>
    <property type="match status" value="1"/>
</dbReference>